<dbReference type="EMBL" id="FOAB01000001">
    <property type="protein sequence ID" value="SEK22701.1"/>
    <property type="molecule type" value="Genomic_DNA"/>
</dbReference>
<name>A0A1H7F980_AQUAM</name>
<evidence type="ECO:0000256" key="1">
    <source>
        <dbReference type="SAM" id="Phobius"/>
    </source>
</evidence>
<keyword evidence="1" id="KW-0812">Transmembrane</keyword>
<evidence type="ECO:0000313" key="3">
    <source>
        <dbReference type="Proteomes" id="UP000198521"/>
    </source>
</evidence>
<keyword evidence="1" id="KW-1133">Transmembrane helix</keyword>
<keyword evidence="1" id="KW-0472">Membrane</keyword>
<accession>A0A1H7F980</accession>
<evidence type="ECO:0000313" key="2">
    <source>
        <dbReference type="EMBL" id="SEK22701.1"/>
    </source>
</evidence>
<dbReference type="AlphaFoldDB" id="A0A1H7F980"/>
<dbReference type="Pfam" id="PF10825">
    <property type="entry name" value="DUF2752"/>
    <property type="match status" value="1"/>
</dbReference>
<organism evidence="2 3">
    <name type="scientific">Aquimarina amphilecti</name>
    <dbReference type="NCBI Taxonomy" id="1038014"/>
    <lineage>
        <taxon>Bacteria</taxon>
        <taxon>Pseudomonadati</taxon>
        <taxon>Bacteroidota</taxon>
        <taxon>Flavobacteriia</taxon>
        <taxon>Flavobacteriales</taxon>
        <taxon>Flavobacteriaceae</taxon>
        <taxon>Aquimarina</taxon>
    </lineage>
</organism>
<dbReference type="InterPro" id="IPR021215">
    <property type="entry name" value="DUF2752"/>
</dbReference>
<feature type="transmembrane region" description="Helical" evidence="1">
    <location>
        <begin position="63"/>
        <end position="85"/>
    </location>
</feature>
<reference evidence="2 3" key="1">
    <citation type="submission" date="2016-10" db="EMBL/GenBank/DDBJ databases">
        <authorList>
            <person name="de Groot N.N."/>
        </authorList>
    </citation>
    <scope>NUCLEOTIDE SEQUENCE [LARGE SCALE GENOMIC DNA]</scope>
    <source>
        <strain evidence="2 3">DSM 25232</strain>
    </source>
</reference>
<dbReference type="Proteomes" id="UP000198521">
    <property type="component" value="Unassembled WGS sequence"/>
</dbReference>
<evidence type="ECO:0008006" key="4">
    <source>
        <dbReference type="Google" id="ProtNLM"/>
    </source>
</evidence>
<gene>
    <name evidence="2" type="ORF">SAMN04487910_0013</name>
</gene>
<protein>
    <recommendedName>
        <fullName evidence="4">DUF2752 domain-containing protein</fullName>
    </recommendedName>
</protein>
<dbReference type="STRING" id="1038014.SAMN04487910_0013"/>
<keyword evidence="3" id="KW-1185">Reference proteome</keyword>
<proteinExistence type="predicted"/>
<sequence length="125" mass="14826">MIPIFFITKYYYLFDPENSSGKSIFLTCPFHYLTGYHCPGCGSQRAIHDLLHGRIDEVLSHNLMFLVLFSFLIIKLYYFSAKLFLKKEVVDISHNKYYTYGILIFVIFFWALRNIPFYPFKILAP</sequence>
<feature type="transmembrane region" description="Helical" evidence="1">
    <location>
        <begin position="97"/>
        <end position="115"/>
    </location>
</feature>